<evidence type="ECO:0000313" key="9">
    <source>
        <dbReference type="EMBL" id="SDH39719.1"/>
    </source>
</evidence>
<dbReference type="GO" id="GO:0005886">
    <property type="term" value="C:plasma membrane"/>
    <property type="evidence" value="ECO:0007669"/>
    <property type="project" value="UniProtKB-SubCell"/>
</dbReference>
<dbReference type="OrthoDB" id="9778331at2"/>
<proteinExistence type="inferred from homology"/>
<reference evidence="9 10" key="1">
    <citation type="submission" date="2016-10" db="EMBL/GenBank/DDBJ databases">
        <authorList>
            <person name="de Groot N.N."/>
        </authorList>
    </citation>
    <scope>NUCLEOTIDE SEQUENCE [LARGE SCALE GENOMIC DNA]</scope>
    <source>
        <strain evidence="9 10">DSM 21632</strain>
    </source>
</reference>
<dbReference type="Pfam" id="PF04239">
    <property type="entry name" value="DUF421"/>
    <property type="match status" value="1"/>
</dbReference>
<dbReference type="Gene3D" id="3.30.240.20">
    <property type="entry name" value="bsu07140 like domains"/>
    <property type="match status" value="2"/>
</dbReference>
<evidence type="ECO:0000256" key="5">
    <source>
        <dbReference type="ARBA" id="ARBA00022989"/>
    </source>
</evidence>
<feature type="transmembrane region" description="Helical" evidence="7">
    <location>
        <begin position="6"/>
        <end position="26"/>
    </location>
</feature>
<dbReference type="InterPro" id="IPR023090">
    <property type="entry name" value="UPF0702_alpha/beta_dom_sf"/>
</dbReference>
<evidence type="ECO:0000256" key="4">
    <source>
        <dbReference type="ARBA" id="ARBA00022692"/>
    </source>
</evidence>
<evidence type="ECO:0000259" key="8">
    <source>
        <dbReference type="Pfam" id="PF04239"/>
    </source>
</evidence>
<dbReference type="PANTHER" id="PTHR34582:SF6">
    <property type="entry name" value="UPF0702 TRANSMEMBRANE PROTEIN YCAP"/>
    <property type="match status" value="1"/>
</dbReference>
<dbReference type="EMBL" id="FNDK01000005">
    <property type="protein sequence ID" value="SDH39719.1"/>
    <property type="molecule type" value="Genomic_DNA"/>
</dbReference>
<evidence type="ECO:0000256" key="3">
    <source>
        <dbReference type="ARBA" id="ARBA00022475"/>
    </source>
</evidence>
<dbReference type="STRING" id="568899.SAMN05192534_10542"/>
<feature type="domain" description="YetF C-terminal" evidence="8">
    <location>
        <begin position="86"/>
        <end position="217"/>
    </location>
</feature>
<keyword evidence="10" id="KW-1185">Reference proteome</keyword>
<evidence type="ECO:0000256" key="7">
    <source>
        <dbReference type="SAM" id="Phobius"/>
    </source>
</evidence>
<protein>
    <submittedName>
        <fullName evidence="9">Uncharacterized membrane protein YcaP, DUF421 family</fullName>
    </submittedName>
</protein>
<comment type="subcellular location">
    <subcellularLocation>
        <location evidence="1">Cell membrane</location>
        <topology evidence="1">Multi-pass membrane protein</topology>
    </subcellularLocation>
</comment>
<dbReference type="AlphaFoldDB" id="A0A1G8C308"/>
<name>A0A1G8C308_9BACI</name>
<keyword evidence="5 7" id="KW-1133">Transmembrane helix</keyword>
<comment type="similarity">
    <text evidence="2">Belongs to the UPF0702 family.</text>
</comment>
<dbReference type="RefSeq" id="WP_139184712.1">
    <property type="nucleotide sequence ID" value="NZ_FNDK01000005.1"/>
</dbReference>
<accession>A0A1G8C308</accession>
<evidence type="ECO:0000256" key="6">
    <source>
        <dbReference type="ARBA" id="ARBA00023136"/>
    </source>
</evidence>
<evidence type="ECO:0000256" key="1">
    <source>
        <dbReference type="ARBA" id="ARBA00004651"/>
    </source>
</evidence>
<feature type="transmembrane region" description="Helical" evidence="7">
    <location>
        <begin position="62"/>
        <end position="80"/>
    </location>
</feature>
<keyword evidence="3" id="KW-1003">Cell membrane</keyword>
<evidence type="ECO:0000256" key="2">
    <source>
        <dbReference type="ARBA" id="ARBA00006448"/>
    </source>
</evidence>
<evidence type="ECO:0000313" key="10">
    <source>
        <dbReference type="Proteomes" id="UP000199163"/>
    </source>
</evidence>
<organism evidence="9 10">
    <name type="scientific">Alteribacillus persepolensis</name>
    <dbReference type="NCBI Taxonomy" id="568899"/>
    <lineage>
        <taxon>Bacteria</taxon>
        <taxon>Bacillati</taxon>
        <taxon>Bacillota</taxon>
        <taxon>Bacilli</taxon>
        <taxon>Bacillales</taxon>
        <taxon>Bacillaceae</taxon>
        <taxon>Alteribacillus</taxon>
    </lineage>
</organism>
<keyword evidence="6 7" id="KW-0472">Membrane</keyword>
<sequence>MNNVIDIVLVAGRIITILPLLLVMTIFMGKRAIGELPVFDFLIVITLGSVVGADIADPSVHHLPTAAAIIFIAFLQHVVAKMKISNRTIGKYITFEPTVVVQDGKLLHRNIKHIRYSIDNVLEALREKDIFDIHEVQTAVVEANGTVSVLKKPNNQTVTLEDMNITPSSASIAYPVIIEGNMYPSVLQQLDVDELWLREQLHAQGVDNIQQVFFASINDQLQVHVSRNDEPEMSIPPIYN</sequence>
<dbReference type="InterPro" id="IPR007353">
    <property type="entry name" value="DUF421"/>
</dbReference>
<dbReference type="PANTHER" id="PTHR34582">
    <property type="entry name" value="UPF0702 TRANSMEMBRANE PROTEIN YCAP"/>
    <property type="match status" value="1"/>
</dbReference>
<dbReference type="Proteomes" id="UP000199163">
    <property type="component" value="Unassembled WGS sequence"/>
</dbReference>
<keyword evidence="4 7" id="KW-0812">Transmembrane</keyword>
<gene>
    <name evidence="9" type="ORF">SAMN05192534_10542</name>
</gene>